<dbReference type="PANTHER" id="PTHR43851">
    <property type="match status" value="1"/>
</dbReference>
<dbReference type="InterPro" id="IPR051409">
    <property type="entry name" value="Atypical_kinase_ADCK"/>
</dbReference>
<keyword evidence="8" id="KW-1185">Reference proteome</keyword>
<dbReference type="KEGG" id="qsa:O6P43_007339"/>
<keyword evidence="3" id="KW-0547">Nucleotide-binding</keyword>
<name>A0AAD7QA59_QUISA</name>
<dbReference type="Pfam" id="PF03109">
    <property type="entry name" value="ABC1"/>
    <property type="match status" value="1"/>
</dbReference>
<feature type="region of interest" description="Disordered" evidence="5">
    <location>
        <begin position="109"/>
        <end position="129"/>
    </location>
</feature>
<sequence>MGSFKEINRIINGLSLVAKEFVKRSPPFESDKILDFETLITSSVKKALVSATDLSGLTKGKVREFRNPSSSGVVNDSVVYFSHATDASEIKYNDSLGDYSSEVKNDNVGNDVGESQMTNSREAEASVCSTRESVDDSKVDFAVKEVKAQSSGGTVNADGGLIGDATISPPLKRRKQRERRVPSNSFSRAIGFAGLGFGLAWGTVQESAKRLVFGQTDSQENQSALSPFLSEKNAERIALTLCRMRGAALKIGQMLSIQDESLIPAPILAALDVVRQGADVMPRSQLNEVLDTELGPGWSSKLTSFDYEPLAAASIGQVHKAVTKDGMAVAMKIQYPGVADSIDRAMKVAKEELSRECDYELEAANQKRFRDLLDGTEGFYVPIVVDDISSKRVLTTELVSGIPIDKVALLNHETRNYVGKKLLELTLVELFVFQFMQTDPNWSNFLYDESTKVINLIDFGAARDYPKSFVDNYLRMVLACANGDKDAVIEMSRRLGFLTGTESEIMLDAHVQAGFVVGLPFAKSGGYDFRSTNITQSITNLGATMLRHRVTPPPDEAYSLHRKLSGAFLACIKLGAVVPCREILLEVYKHYQFSEEQDGVLISRSMSQ</sequence>
<dbReference type="CDD" id="cd13970">
    <property type="entry name" value="ABC1_ADCK3"/>
    <property type="match status" value="1"/>
</dbReference>
<keyword evidence="2" id="KW-0808">Transferase</keyword>
<dbReference type="Proteomes" id="UP001163823">
    <property type="component" value="Chromosome 3"/>
</dbReference>
<gene>
    <name evidence="7" type="ORF">O6P43_007339</name>
</gene>
<protein>
    <submittedName>
        <fullName evidence="7">Protein ABC transporter 1, mitochondrial</fullName>
    </submittedName>
</protein>
<keyword evidence="4" id="KW-0067">ATP-binding</keyword>
<dbReference type="AlphaFoldDB" id="A0AAD7QA59"/>
<evidence type="ECO:0000256" key="2">
    <source>
        <dbReference type="ARBA" id="ARBA00022679"/>
    </source>
</evidence>
<comment type="similarity">
    <text evidence="1">Belongs to the protein kinase superfamily. ADCK protein kinase family.</text>
</comment>
<evidence type="ECO:0000313" key="8">
    <source>
        <dbReference type="Proteomes" id="UP001163823"/>
    </source>
</evidence>
<feature type="region of interest" description="Disordered" evidence="5">
    <location>
        <begin position="151"/>
        <end position="180"/>
    </location>
</feature>
<dbReference type="InterPro" id="IPR034646">
    <property type="entry name" value="ADCK3_dom"/>
</dbReference>
<dbReference type="GO" id="GO:0016740">
    <property type="term" value="F:transferase activity"/>
    <property type="evidence" value="ECO:0007669"/>
    <property type="project" value="UniProtKB-KW"/>
</dbReference>
<dbReference type="PANTHER" id="PTHR43851:SF3">
    <property type="entry name" value="COENZYME Q8"/>
    <property type="match status" value="1"/>
</dbReference>
<accession>A0AAD7QA59</accession>
<evidence type="ECO:0000256" key="4">
    <source>
        <dbReference type="ARBA" id="ARBA00022840"/>
    </source>
</evidence>
<dbReference type="EMBL" id="JARAOO010000003">
    <property type="protein sequence ID" value="KAJ7977764.1"/>
    <property type="molecule type" value="Genomic_DNA"/>
</dbReference>
<evidence type="ECO:0000313" key="7">
    <source>
        <dbReference type="EMBL" id="KAJ7977764.1"/>
    </source>
</evidence>
<evidence type="ECO:0000256" key="5">
    <source>
        <dbReference type="SAM" id="MobiDB-lite"/>
    </source>
</evidence>
<dbReference type="GO" id="GO:0005524">
    <property type="term" value="F:ATP binding"/>
    <property type="evidence" value="ECO:0007669"/>
    <property type="project" value="UniProtKB-KW"/>
</dbReference>
<dbReference type="GO" id="GO:0006744">
    <property type="term" value="P:ubiquinone biosynthetic process"/>
    <property type="evidence" value="ECO:0007669"/>
    <property type="project" value="TreeGrafter"/>
</dbReference>
<evidence type="ECO:0000259" key="6">
    <source>
        <dbReference type="Pfam" id="PF03109"/>
    </source>
</evidence>
<proteinExistence type="inferred from homology"/>
<dbReference type="InterPro" id="IPR011009">
    <property type="entry name" value="Kinase-like_dom_sf"/>
</dbReference>
<reference evidence="7" key="1">
    <citation type="journal article" date="2023" name="Science">
        <title>Elucidation of the pathway for biosynthesis of saponin adjuvants from the soapbark tree.</title>
        <authorList>
            <person name="Reed J."/>
            <person name="Orme A."/>
            <person name="El-Demerdash A."/>
            <person name="Owen C."/>
            <person name="Martin L.B.B."/>
            <person name="Misra R.C."/>
            <person name="Kikuchi S."/>
            <person name="Rejzek M."/>
            <person name="Martin A.C."/>
            <person name="Harkess A."/>
            <person name="Leebens-Mack J."/>
            <person name="Louveau T."/>
            <person name="Stephenson M.J."/>
            <person name="Osbourn A."/>
        </authorList>
    </citation>
    <scope>NUCLEOTIDE SEQUENCE</scope>
    <source>
        <strain evidence="7">S10</strain>
    </source>
</reference>
<evidence type="ECO:0000256" key="3">
    <source>
        <dbReference type="ARBA" id="ARBA00022741"/>
    </source>
</evidence>
<evidence type="ECO:0000256" key="1">
    <source>
        <dbReference type="ARBA" id="ARBA00009670"/>
    </source>
</evidence>
<dbReference type="SUPFAM" id="SSF56112">
    <property type="entry name" value="Protein kinase-like (PK-like)"/>
    <property type="match status" value="1"/>
</dbReference>
<comment type="caution">
    <text evidence="7">The sequence shown here is derived from an EMBL/GenBank/DDBJ whole genome shotgun (WGS) entry which is preliminary data.</text>
</comment>
<organism evidence="7 8">
    <name type="scientific">Quillaja saponaria</name>
    <name type="common">Soap bark tree</name>
    <dbReference type="NCBI Taxonomy" id="32244"/>
    <lineage>
        <taxon>Eukaryota</taxon>
        <taxon>Viridiplantae</taxon>
        <taxon>Streptophyta</taxon>
        <taxon>Embryophyta</taxon>
        <taxon>Tracheophyta</taxon>
        <taxon>Spermatophyta</taxon>
        <taxon>Magnoliopsida</taxon>
        <taxon>eudicotyledons</taxon>
        <taxon>Gunneridae</taxon>
        <taxon>Pentapetalae</taxon>
        <taxon>rosids</taxon>
        <taxon>fabids</taxon>
        <taxon>Fabales</taxon>
        <taxon>Quillajaceae</taxon>
        <taxon>Quillaja</taxon>
    </lineage>
</organism>
<dbReference type="InterPro" id="IPR004147">
    <property type="entry name" value="ABC1_dom"/>
</dbReference>
<feature type="domain" description="ABC1 atypical kinase-like" evidence="6">
    <location>
        <begin position="343"/>
        <end position="492"/>
    </location>
</feature>